<accession>A0A6A6H9N2</accession>
<dbReference type="OrthoDB" id="1046782at2759"/>
<evidence type="ECO:0000313" key="2">
    <source>
        <dbReference type="Proteomes" id="UP000800092"/>
    </source>
</evidence>
<dbReference type="Proteomes" id="UP000800092">
    <property type="component" value="Unassembled WGS sequence"/>
</dbReference>
<keyword evidence="2" id="KW-1185">Reference proteome</keyword>
<evidence type="ECO:0008006" key="3">
    <source>
        <dbReference type="Google" id="ProtNLM"/>
    </source>
</evidence>
<name>A0A6A6H9N2_VIRVR</name>
<protein>
    <recommendedName>
        <fullName evidence="3">Protein kinase domain-containing protein</fullName>
    </recommendedName>
</protein>
<dbReference type="EMBL" id="ML991796">
    <property type="protein sequence ID" value="KAF2234697.1"/>
    <property type="molecule type" value="Genomic_DNA"/>
</dbReference>
<gene>
    <name evidence="1" type="ORF">EV356DRAFT_566867</name>
</gene>
<reference evidence="1" key="1">
    <citation type="journal article" date="2020" name="Stud. Mycol.">
        <title>101 Dothideomycetes genomes: a test case for predicting lifestyles and emergence of pathogens.</title>
        <authorList>
            <person name="Haridas S."/>
            <person name="Albert R."/>
            <person name="Binder M."/>
            <person name="Bloem J."/>
            <person name="Labutti K."/>
            <person name="Salamov A."/>
            <person name="Andreopoulos B."/>
            <person name="Baker S."/>
            <person name="Barry K."/>
            <person name="Bills G."/>
            <person name="Bluhm B."/>
            <person name="Cannon C."/>
            <person name="Castanera R."/>
            <person name="Culley D."/>
            <person name="Daum C."/>
            <person name="Ezra D."/>
            <person name="Gonzalez J."/>
            <person name="Henrissat B."/>
            <person name="Kuo A."/>
            <person name="Liang C."/>
            <person name="Lipzen A."/>
            <person name="Lutzoni F."/>
            <person name="Magnuson J."/>
            <person name="Mondo S."/>
            <person name="Nolan M."/>
            <person name="Ohm R."/>
            <person name="Pangilinan J."/>
            <person name="Park H.-J."/>
            <person name="Ramirez L."/>
            <person name="Alfaro M."/>
            <person name="Sun H."/>
            <person name="Tritt A."/>
            <person name="Yoshinaga Y."/>
            <person name="Zwiers L.-H."/>
            <person name="Turgeon B."/>
            <person name="Goodwin S."/>
            <person name="Spatafora J."/>
            <person name="Crous P."/>
            <person name="Grigoriev I."/>
        </authorList>
    </citation>
    <scope>NUCLEOTIDE SEQUENCE</scope>
    <source>
        <strain evidence="1">Tuck. ex Michener</strain>
    </source>
</reference>
<organism evidence="1 2">
    <name type="scientific">Viridothelium virens</name>
    <name type="common">Speckled blister lichen</name>
    <name type="synonym">Trypethelium virens</name>
    <dbReference type="NCBI Taxonomy" id="1048519"/>
    <lineage>
        <taxon>Eukaryota</taxon>
        <taxon>Fungi</taxon>
        <taxon>Dikarya</taxon>
        <taxon>Ascomycota</taxon>
        <taxon>Pezizomycotina</taxon>
        <taxon>Dothideomycetes</taxon>
        <taxon>Dothideomycetes incertae sedis</taxon>
        <taxon>Trypetheliales</taxon>
        <taxon>Trypetheliaceae</taxon>
        <taxon>Viridothelium</taxon>
    </lineage>
</organism>
<evidence type="ECO:0000313" key="1">
    <source>
        <dbReference type="EMBL" id="KAF2234697.1"/>
    </source>
</evidence>
<dbReference type="AlphaFoldDB" id="A0A6A6H9N2"/>
<proteinExistence type="predicted"/>
<sequence length="364" mass="41769">MVAVLPLKELDSIADPSSNIVTIPSASIPSATSTGSPGTYEPLVSHNRPIQGFPRRSRTIDSLIQLRYSDSSSDISQVTNLGKRLRQELRPSRFWLDSRSIVFNRLEDQLKAAMEPSYLEHRKFDVACDVSGVRELATFHHPIYNIKVSSPKAQLIKELARREYFPPRGSRSQKGPISIPIEEHKHRRNCIYSRSRSDSQLFSKLAEEKTYCKIFAILVFIGRPDKIWSFHDEGICDVDLPFEEVLTNKNRGARLDLRSKKSLNLPLRSFKSWESGAIKHFLEHQWIVLAPVFENAREEVNPHLELHPHQILPFTWKPLERGGFGQVYETKLHPDHHNFEKALFVRPQKGYEVLVRVSFAATIS</sequence>